<organism evidence="1 2">
    <name type="scientific">Jiella pelagia</name>
    <dbReference type="NCBI Taxonomy" id="2986949"/>
    <lineage>
        <taxon>Bacteria</taxon>
        <taxon>Pseudomonadati</taxon>
        <taxon>Pseudomonadota</taxon>
        <taxon>Alphaproteobacteria</taxon>
        <taxon>Hyphomicrobiales</taxon>
        <taxon>Aurantimonadaceae</taxon>
        <taxon>Jiella</taxon>
    </lineage>
</organism>
<evidence type="ECO:0000313" key="2">
    <source>
        <dbReference type="Proteomes" id="UP001164020"/>
    </source>
</evidence>
<accession>A0ABY7BYR8</accession>
<dbReference type="Proteomes" id="UP001164020">
    <property type="component" value="Chromosome"/>
</dbReference>
<dbReference type="RefSeq" id="WP_268880739.1">
    <property type="nucleotide sequence ID" value="NZ_CP114029.1"/>
</dbReference>
<sequence length="243" mass="26619">MTSPAETRARIRPVAGRAFEDILDGYFPLEESVRQMMERHRFSTVWITLLHAPIMNLRDLAPTDPVPLTLPKIYSGMIDFMALLGSKQGNRIELEGLGDWFWIDPRDRAPTFPATIRLGEPAFVRGIGLHELGDDPDALTSPREVAVVRPKTSSALAEEMASATAELGWTSSRAFGFGRRVEGICDIADADLSRTLLGQDFTAPTESSDGSGATAPLDEPAYLLVNTSPDQLTPEALKLARRL</sequence>
<dbReference type="EMBL" id="CP114029">
    <property type="protein sequence ID" value="WAP68265.1"/>
    <property type="molecule type" value="Genomic_DNA"/>
</dbReference>
<name>A0ABY7BYR8_9HYPH</name>
<evidence type="ECO:0000313" key="1">
    <source>
        <dbReference type="EMBL" id="WAP68265.1"/>
    </source>
</evidence>
<keyword evidence="2" id="KW-1185">Reference proteome</keyword>
<proteinExistence type="predicted"/>
<reference evidence="1" key="1">
    <citation type="submission" date="2022-12" db="EMBL/GenBank/DDBJ databases">
        <title>Jiella pelagia sp. nov., isolated from phosphonate enriched culture of Northwest Pacific surface seawater.</title>
        <authorList>
            <person name="Shin D.Y."/>
            <person name="Hwang C.Y."/>
        </authorList>
    </citation>
    <scope>NUCLEOTIDE SEQUENCE</scope>
    <source>
        <strain evidence="1">HL-NP1</strain>
    </source>
</reference>
<gene>
    <name evidence="1" type="ORF">OH818_23400</name>
</gene>
<protein>
    <submittedName>
        <fullName evidence="1">Uncharacterized protein</fullName>
    </submittedName>
</protein>